<comment type="caution">
    <text evidence="2">The sequence shown here is derived from an EMBL/GenBank/DDBJ whole genome shotgun (WGS) entry which is preliminary data.</text>
</comment>
<keyword evidence="3" id="KW-1185">Reference proteome</keyword>
<dbReference type="HOGENOM" id="CLU_2211426_0_0_1"/>
<protein>
    <submittedName>
        <fullName evidence="2">Putative ubiquitin-conjugating enzyme E2 D/E</fullName>
    </submittedName>
</protein>
<dbReference type="Proteomes" id="UP000027456">
    <property type="component" value="Unassembled WGS sequence"/>
</dbReference>
<organism evidence="2 3">
    <name type="scientific">Rhizoctonia solani 123E</name>
    <dbReference type="NCBI Taxonomy" id="1423351"/>
    <lineage>
        <taxon>Eukaryota</taxon>
        <taxon>Fungi</taxon>
        <taxon>Dikarya</taxon>
        <taxon>Basidiomycota</taxon>
        <taxon>Agaricomycotina</taxon>
        <taxon>Agaricomycetes</taxon>
        <taxon>Cantharellales</taxon>
        <taxon>Ceratobasidiaceae</taxon>
        <taxon>Rhizoctonia</taxon>
    </lineage>
</organism>
<dbReference type="EMBL" id="AZST01000050">
    <property type="protein sequence ID" value="KEP53749.1"/>
    <property type="molecule type" value="Genomic_DNA"/>
</dbReference>
<accession>A0A074S3F9</accession>
<dbReference type="OrthoDB" id="3166105at2759"/>
<gene>
    <name evidence="2" type="ORF">V565_026950</name>
</gene>
<proteinExistence type="predicted"/>
<sequence length="113" mass="12289">MSYLNTMSHPQLSSFDPFAAHPFTSGGTPPGGSPLQTPTLRAQDTLPSPDIRSPSQSPVSSPMDMPPAFIHAPKPTFKSPAQAVFEQYDRGRVTPDLVVRQKINSWSIQPSSR</sequence>
<evidence type="ECO:0000313" key="3">
    <source>
        <dbReference type="Proteomes" id="UP000027456"/>
    </source>
</evidence>
<feature type="compositionally biased region" description="Polar residues" evidence="1">
    <location>
        <begin position="1"/>
        <end position="14"/>
    </location>
</feature>
<feature type="region of interest" description="Disordered" evidence="1">
    <location>
        <begin position="1"/>
        <end position="75"/>
    </location>
</feature>
<dbReference type="AlphaFoldDB" id="A0A074S3F9"/>
<name>A0A074S3F9_9AGAM</name>
<reference evidence="2 3" key="1">
    <citation type="submission" date="2013-12" db="EMBL/GenBank/DDBJ databases">
        <authorList>
            <person name="Cubeta M."/>
            <person name="Pakala S."/>
            <person name="Fedorova N."/>
            <person name="Thomas E."/>
            <person name="Dean R."/>
            <person name="Jabaji S."/>
            <person name="Neate S."/>
            <person name="Toda T."/>
            <person name="Tavantzis S."/>
            <person name="Vilgalys R."/>
            <person name="Bharathan N."/>
            <person name="Pakala S."/>
            <person name="Losada L.S."/>
            <person name="Zafar N."/>
            <person name="Nierman W."/>
        </authorList>
    </citation>
    <scope>NUCLEOTIDE SEQUENCE [LARGE SCALE GENOMIC DNA]</scope>
    <source>
        <strain evidence="2 3">123E</strain>
    </source>
</reference>
<evidence type="ECO:0000256" key="1">
    <source>
        <dbReference type="SAM" id="MobiDB-lite"/>
    </source>
</evidence>
<evidence type="ECO:0000313" key="2">
    <source>
        <dbReference type="EMBL" id="KEP53749.1"/>
    </source>
</evidence>